<keyword evidence="4 6" id="KW-0808">Transferase</keyword>
<feature type="binding site" evidence="6">
    <location>
        <position position="84"/>
    </location>
    <ligand>
        <name>S-adenosyl-L-methionine</name>
        <dbReference type="ChEBI" id="CHEBI:59789"/>
    </ligand>
</feature>
<feature type="binding site" evidence="6">
    <location>
        <position position="79"/>
    </location>
    <ligand>
        <name>S-adenosyl-L-methionine</name>
        <dbReference type="ChEBI" id="CHEBI:59789"/>
    </ligand>
</feature>
<accession>A0ABR7PEX0</accession>
<dbReference type="PANTHER" id="PTHR31760">
    <property type="entry name" value="S-ADENOSYL-L-METHIONINE-DEPENDENT METHYLTRANSFERASES SUPERFAMILY PROTEIN"/>
    <property type="match status" value="1"/>
</dbReference>
<keyword evidence="5 6" id="KW-0949">S-adenosyl-L-methionine</keyword>
<dbReference type="InterPro" id="IPR003682">
    <property type="entry name" value="rRNA_ssu_MeTfrase_G"/>
</dbReference>
<dbReference type="RefSeq" id="WP_187559276.1">
    <property type="nucleotide sequence ID" value="NZ_JACRTP010000011.1"/>
</dbReference>
<comment type="caution">
    <text evidence="6">Lacks conserved residue(s) required for the propagation of feature annotation.</text>
</comment>
<comment type="caution">
    <text evidence="7">The sequence shown here is derived from an EMBL/GenBank/DDBJ whole genome shotgun (WGS) entry which is preliminary data.</text>
</comment>
<dbReference type="Gene3D" id="3.40.50.150">
    <property type="entry name" value="Vaccinia Virus protein VP39"/>
    <property type="match status" value="1"/>
</dbReference>
<reference evidence="7 8" key="1">
    <citation type="submission" date="2020-08" db="EMBL/GenBank/DDBJ databases">
        <title>Genome public.</title>
        <authorList>
            <person name="Liu C."/>
            <person name="Sun Q."/>
        </authorList>
    </citation>
    <scope>NUCLEOTIDE SEQUENCE [LARGE SCALE GENOMIC DNA]</scope>
    <source>
        <strain evidence="7 8">3_YM_SP_D4_24.mj</strain>
    </source>
</reference>
<evidence type="ECO:0000256" key="5">
    <source>
        <dbReference type="ARBA" id="ARBA00022691"/>
    </source>
</evidence>
<comment type="similarity">
    <text evidence="6">Belongs to the methyltransferase superfamily. RNA methyltransferase RsmG family.</text>
</comment>
<dbReference type="HAMAP" id="MF_00074">
    <property type="entry name" value="16SrRNA_methyltr_G"/>
    <property type="match status" value="1"/>
</dbReference>
<proteinExistence type="inferred from homology"/>
<comment type="subcellular location">
    <subcellularLocation>
        <location evidence="6">Cytoplasm</location>
    </subcellularLocation>
</comment>
<dbReference type="SUPFAM" id="SSF53335">
    <property type="entry name" value="S-adenosyl-L-methionine-dependent methyltransferases"/>
    <property type="match status" value="1"/>
</dbReference>
<name>A0ABR7PEX0_9FIRM</name>
<feature type="binding site" evidence="6">
    <location>
        <begin position="130"/>
        <end position="131"/>
    </location>
    <ligand>
        <name>S-adenosyl-L-methionine</name>
        <dbReference type="ChEBI" id="CHEBI:59789"/>
    </ligand>
</feature>
<keyword evidence="3 6" id="KW-0489">Methyltransferase</keyword>
<dbReference type="Proteomes" id="UP000661649">
    <property type="component" value="Unassembled WGS sequence"/>
</dbReference>
<dbReference type="EC" id="2.1.1.-" evidence="6"/>
<gene>
    <name evidence="6 7" type="primary">rsmG</name>
    <name evidence="7" type="ORF">H8712_15425</name>
</gene>
<comment type="function">
    <text evidence="6">Specifically methylates the N7 position of a guanine in 16S rRNA.</text>
</comment>
<evidence type="ECO:0000256" key="3">
    <source>
        <dbReference type="ARBA" id="ARBA00022603"/>
    </source>
</evidence>
<keyword evidence="8" id="KW-1185">Reference proteome</keyword>
<evidence type="ECO:0000313" key="8">
    <source>
        <dbReference type="Proteomes" id="UP000661649"/>
    </source>
</evidence>
<dbReference type="PIRSF" id="PIRSF003078">
    <property type="entry name" value="GidB"/>
    <property type="match status" value="1"/>
</dbReference>
<evidence type="ECO:0000256" key="2">
    <source>
        <dbReference type="ARBA" id="ARBA00022552"/>
    </source>
</evidence>
<dbReference type="EMBL" id="JACRTP010000011">
    <property type="protein sequence ID" value="MBC8629974.1"/>
    <property type="molecule type" value="Genomic_DNA"/>
</dbReference>
<keyword evidence="1 6" id="KW-0963">Cytoplasm</keyword>
<dbReference type="Pfam" id="PF02527">
    <property type="entry name" value="GidB"/>
    <property type="match status" value="1"/>
</dbReference>
<sequence length="240" mass="26810">MNYDLTLLENAVKEFKITLSEEQKAQFIQYYELLIEWNKVMNLTGITEFDEVLQKHFADSLSVVRALDMSKIESCIDVGTGAGFPGIPLKIAFPHLKVTLLDSLNKRLKFLNEVIEKLGLEGIETVHGRAEDGAKKPELREAFDLSVTRAVARVSVISEYCLPYVKTGGYFAAYKSGKAAEELEEGKKAIAVLGGKVEKTEEFLLPDSDMERTILLIKKVKNTPKKYPRKAGTPAKEPIV</sequence>
<feature type="binding site" evidence="6">
    <location>
        <position position="149"/>
    </location>
    <ligand>
        <name>S-adenosyl-L-methionine</name>
        <dbReference type="ChEBI" id="CHEBI:59789"/>
    </ligand>
</feature>
<dbReference type="PANTHER" id="PTHR31760:SF0">
    <property type="entry name" value="S-ADENOSYL-L-METHIONINE-DEPENDENT METHYLTRANSFERASES SUPERFAMILY PROTEIN"/>
    <property type="match status" value="1"/>
</dbReference>
<organism evidence="7 8">
    <name type="scientific">Blautia stercoris</name>
    <dbReference type="NCBI Taxonomy" id="871664"/>
    <lineage>
        <taxon>Bacteria</taxon>
        <taxon>Bacillati</taxon>
        <taxon>Bacillota</taxon>
        <taxon>Clostridia</taxon>
        <taxon>Lachnospirales</taxon>
        <taxon>Lachnospiraceae</taxon>
        <taxon>Blautia</taxon>
    </lineage>
</organism>
<dbReference type="InterPro" id="IPR029063">
    <property type="entry name" value="SAM-dependent_MTases_sf"/>
</dbReference>
<keyword evidence="2 6" id="KW-0698">rRNA processing</keyword>
<dbReference type="NCBIfam" id="TIGR00138">
    <property type="entry name" value="rsmG_gidB"/>
    <property type="match status" value="1"/>
</dbReference>
<evidence type="ECO:0000313" key="7">
    <source>
        <dbReference type="EMBL" id="MBC8629974.1"/>
    </source>
</evidence>
<evidence type="ECO:0000256" key="6">
    <source>
        <dbReference type="HAMAP-Rule" id="MF_00074"/>
    </source>
</evidence>
<dbReference type="CDD" id="cd02440">
    <property type="entry name" value="AdoMet_MTases"/>
    <property type="match status" value="1"/>
</dbReference>
<protein>
    <recommendedName>
        <fullName evidence="6">Ribosomal RNA small subunit methyltransferase G</fullName>
        <ecNumber evidence="6">2.1.1.-</ecNumber>
    </recommendedName>
    <alternativeName>
        <fullName evidence="6">16S rRNA 7-methylguanosine methyltransferase</fullName>
        <shortName evidence="6">16S rRNA m7G methyltransferase</shortName>
    </alternativeName>
</protein>
<evidence type="ECO:0000256" key="1">
    <source>
        <dbReference type="ARBA" id="ARBA00022490"/>
    </source>
</evidence>
<evidence type="ECO:0000256" key="4">
    <source>
        <dbReference type="ARBA" id="ARBA00022679"/>
    </source>
</evidence>